<reference evidence="1 2" key="1">
    <citation type="submission" date="2022-07" db="EMBL/GenBank/DDBJ databases">
        <title>Methylomonas rivi sp. nov., Methylomonas rosea sp. nov., Methylomonas aureus sp. nov. and Methylomonas subterranea sp. nov., four novel methanotrophs isolated from a freshwater creek and the deep terrestrial subsurface.</title>
        <authorList>
            <person name="Abin C."/>
            <person name="Sankaranarayanan K."/>
            <person name="Garner C."/>
            <person name="Sindelar R."/>
            <person name="Kotary K."/>
            <person name="Garner R."/>
            <person name="Barclay S."/>
            <person name="Lawson P."/>
            <person name="Krumholz L."/>
        </authorList>
    </citation>
    <scope>NUCLEOTIDE SEQUENCE [LARGE SCALE GENOMIC DNA]</scope>
    <source>
        <strain evidence="1 2">SURF-2</strain>
    </source>
</reference>
<sequence>MAVFDPLSKDKDAITQHDLSKIKKMARELMDSLIEQQQILGNLRDRASSQAQMKVAIIDQLLVRMPDDYSNDDIEARADVVFSMFSGKCSIRRCIDHSKAGFFLRLL</sequence>
<evidence type="ECO:0000313" key="1">
    <source>
        <dbReference type="EMBL" id="MCQ8103753.1"/>
    </source>
</evidence>
<accession>A0ABT1TE68</accession>
<organism evidence="1 2">
    <name type="scientific">Methylomonas subterranea</name>
    <dbReference type="NCBI Taxonomy" id="2952225"/>
    <lineage>
        <taxon>Bacteria</taxon>
        <taxon>Pseudomonadati</taxon>
        <taxon>Pseudomonadota</taxon>
        <taxon>Gammaproteobacteria</taxon>
        <taxon>Methylococcales</taxon>
        <taxon>Methylococcaceae</taxon>
        <taxon>Methylomonas</taxon>
    </lineage>
</organism>
<dbReference type="Proteomes" id="UP001524499">
    <property type="component" value="Unassembled WGS sequence"/>
</dbReference>
<dbReference type="EMBL" id="JANIBJ010000009">
    <property type="protein sequence ID" value="MCQ8103753.1"/>
    <property type="molecule type" value="Genomic_DNA"/>
</dbReference>
<evidence type="ECO:0000313" key="2">
    <source>
        <dbReference type="Proteomes" id="UP001524499"/>
    </source>
</evidence>
<comment type="caution">
    <text evidence="1">The sequence shown here is derived from an EMBL/GenBank/DDBJ whole genome shotgun (WGS) entry which is preliminary data.</text>
</comment>
<gene>
    <name evidence="1" type="ORF">NP590_06520</name>
</gene>
<proteinExistence type="predicted"/>
<name>A0ABT1TE68_9GAMM</name>
<dbReference type="RefSeq" id="WP_256601492.1">
    <property type="nucleotide sequence ID" value="NZ_JANIBJ010000009.1"/>
</dbReference>
<keyword evidence="2" id="KW-1185">Reference proteome</keyword>
<protein>
    <submittedName>
        <fullName evidence="1">Uncharacterized protein</fullName>
    </submittedName>
</protein>